<gene>
    <name evidence="2" type="ORF">P3W55_13825</name>
</gene>
<evidence type="ECO:0000256" key="1">
    <source>
        <dbReference type="SAM" id="Coils"/>
    </source>
</evidence>
<feature type="coiled-coil region" evidence="1">
    <location>
        <begin position="40"/>
        <end position="77"/>
    </location>
</feature>
<reference evidence="2" key="1">
    <citation type="submission" date="2023-03" db="EMBL/GenBank/DDBJ databases">
        <title>Draft assemblies of triclosan tolerant bacteria isolated from returned activated sludge.</title>
        <authorList>
            <person name="Van Hamelsveld S."/>
        </authorList>
    </citation>
    <scope>NUCLEOTIDE SEQUENCE</scope>
    <source>
        <strain evidence="2">GW210015_S63</strain>
    </source>
</reference>
<dbReference type="AlphaFoldDB" id="A0AAW6P6D1"/>
<evidence type="ECO:0000313" key="2">
    <source>
        <dbReference type="EMBL" id="MDF3842791.1"/>
    </source>
</evidence>
<evidence type="ECO:0000313" key="3">
    <source>
        <dbReference type="Proteomes" id="UP001220662"/>
    </source>
</evidence>
<dbReference type="RefSeq" id="WP_276214738.1">
    <property type="nucleotide sequence ID" value="NZ_JARJLR010000233.1"/>
</dbReference>
<dbReference type="EMBL" id="JARJLR010000233">
    <property type="protein sequence ID" value="MDF3842791.1"/>
    <property type="molecule type" value="Genomic_DNA"/>
</dbReference>
<keyword evidence="1" id="KW-0175">Coiled coil</keyword>
<dbReference type="Proteomes" id="UP001220662">
    <property type="component" value="Unassembled WGS sequence"/>
</dbReference>
<sequence>MSNYKAAFEAASLDLSAIMTLLGFTSYPGIDPMLRAITDLILAKADAQKLRDEVAALRKDKARLDRLDQLNAALNAKYGTTYRWQLVVNHNVNRLMLGHLQIDLNDQDCNGLSSCRDALDTIMPGASPEQGDSNA</sequence>
<organism evidence="2 3">
    <name type="scientific">Pseudomonas citronellolis</name>
    <dbReference type="NCBI Taxonomy" id="53408"/>
    <lineage>
        <taxon>Bacteria</taxon>
        <taxon>Pseudomonadati</taxon>
        <taxon>Pseudomonadota</taxon>
        <taxon>Gammaproteobacteria</taxon>
        <taxon>Pseudomonadales</taxon>
        <taxon>Pseudomonadaceae</taxon>
        <taxon>Pseudomonas</taxon>
    </lineage>
</organism>
<proteinExistence type="predicted"/>
<accession>A0AAW6P6D1</accession>
<name>A0AAW6P6D1_9PSED</name>
<protein>
    <submittedName>
        <fullName evidence="2">Uncharacterized protein</fullName>
    </submittedName>
</protein>
<comment type="caution">
    <text evidence="2">The sequence shown here is derived from an EMBL/GenBank/DDBJ whole genome shotgun (WGS) entry which is preliminary data.</text>
</comment>